<proteinExistence type="predicted"/>
<sequence>MTLKEPALANNLPYLSPIRLLQHCDIEIDTIPNVSRLKKQLNAEFDLANGGVIEIDKYAYNKSDVLTEIEHPDFATRYTYHQRIWERKFLLTFLEDNLLNMSELEPDLRHFANDDYFEHFISSYFGIAFYQVSRALLNPPSLNELADLLRCEDFIKAEDRSDAFKAIRIYLDDTMRILKNSNAQSYRSNRPQLVLWMYGGGNFLNNLPVEFYEDKADVVLNFINLTVRIQKTDRNDCKEISNQLIIVDDLPDDLRTLIKNNHQVFHNIPQPGASSSSGNVNWGWIIWLILILARILVRC</sequence>
<keyword evidence="1" id="KW-0472">Membrane</keyword>
<dbReference type="RefSeq" id="WP_379706255.1">
    <property type="nucleotide sequence ID" value="NZ_JBHSCZ010000001.1"/>
</dbReference>
<evidence type="ECO:0000256" key="1">
    <source>
        <dbReference type="SAM" id="Phobius"/>
    </source>
</evidence>
<evidence type="ECO:0000313" key="2">
    <source>
        <dbReference type="EMBL" id="MFC4261604.1"/>
    </source>
</evidence>
<feature type="transmembrane region" description="Helical" evidence="1">
    <location>
        <begin position="280"/>
        <end position="297"/>
    </location>
</feature>
<evidence type="ECO:0000313" key="3">
    <source>
        <dbReference type="Proteomes" id="UP001595907"/>
    </source>
</evidence>
<comment type="caution">
    <text evidence="2">The sequence shown here is derived from an EMBL/GenBank/DDBJ whole genome shotgun (WGS) entry which is preliminary data.</text>
</comment>
<accession>A0ABV8QRE5</accession>
<gene>
    <name evidence="2" type="ORF">ACFOWM_01820</name>
</gene>
<reference evidence="3" key="1">
    <citation type="journal article" date="2019" name="Int. J. Syst. Evol. Microbiol.">
        <title>The Global Catalogue of Microorganisms (GCM) 10K type strain sequencing project: providing services to taxonomists for standard genome sequencing and annotation.</title>
        <authorList>
            <consortium name="The Broad Institute Genomics Platform"/>
            <consortium name="The Broad Institute Genome Sequencing Center for Infectious Disease"/>
            <person name="Wu L."/>
            <person name="Ma J."/>
        </authorList>
    </citation>
    <scope>NUCLEOTIDE SEQUENCE [LARGE SCALE GENOMIC DNA]</scope>
    <source>
        <strain evidence="3">CECT 8289</strain>
    </source>
</reference>
<name>A0ABV8QRE5_9BACT</name>
<keyword evidence="3" id="KW-1185">Reference proteome</keyword>
<dbReference type="Proteomes" id="UP001595907">
    <property type="component" value="Unassembled WGS sequence"/>
</dbReference>
<keyword evidence="1" id="KW-0812">Transmembrane</keyword>
<keyword evidence="1" id="KW-1133">Transmembrane helix</keyword>
<organism evidence="2 3">
    <name type="scientific">Ferruginibacter yonginensis</name>
    <dbReference type="NCBI Taxonomy" id="1310416"/>
    <lineage>
        <taxon>Bacteria</taxon>
        <taxon>Pseudomonadati</taxon>
        <taxon>Bacteroidota</taxon>
        <taxon>Chitinophagia</taxon>
        <taxon>Chitinophagales</taxon>
        <taxon>Chitinophagaceae</taxon>
        <taxon>Ferruginibacter</taxon>
    </lineage>
</organism>
<protein>
    <submittedName>
        <fullName evidence="2">Uncharacterized protein</fullName>
    </submittedName>
</protein>
<dbReference type="EMBL" id="JBHSCZ010000001">
    <property type="protein sequence ID" value="MFC4261604.1"/>
    <property type="molecule type" value="Genomic_DNA"/>
</dbReference>